<organism evidence="1">
    <name type="scientific">Hexamita inflata</name>
    <dbReference type="NCBI Taxonomy" id="28002"/>
    <lineage>
        <taxon>Eukaryota</taxon>
        <taxon>Metamonada</taxon>
        <taxon>Diplomonadida</taxon>
        <taxon>Hexamitidae</taxon>
        <taxon>Hexamitinae</taxon>
        <taxon>Hexamita</taxon>
    </lineage>
</organism>
<evidence type="ECO:0000313" key="2">
    <source>
        <dbReference type="EMBL" id="CAL6077769.1"/>
    </source>
</evidence>
<dbReference type="AlphaFoldDB" id="A0AA86NMQ8"/>
<proteinExistence type="predicted"/>
<accession>A0AA86NMQ8</accession>
<evidence type="ECO:0000313" key="1">
    <source>
        <dbReference type="EMBL" id="CAI9922805.1"/>
    </source>
</evidence>
<comment type="caution">
    <text evidence="1">The sequence shown here is derived from an EMBL/GenBank/DDBJ whole genome shotgun (WGS) entry which is preliminary data.</text>
</comment>
<reference evidence="2 3" key="2">
    <citation type="submission" date="2024-07" db="EMBL/GenBank/DDBJ databases">
        <authorList>
            <person name="Akdeniz Z."/>
        </authorList>
    </citation>
    <scope>NUCLEOTIDE SEQUENCE [LARGE SCALE GENOMIC DNA]</scope>
</reference>
<gene>
    <name evidence="1" type="ORF">HINF_LOCUS10450</name>
    <name evidence="2" type="ORF">HINF_LOCUS58582</name>
</gene>
<sequence length="213" mass="24673">MQSIFEHVAEKSDLLLKSVSKYQNLDISLCPGAIQARLLTSRSELRITPRLFCQQVPFKTPQILHQRLTQQQVDDLRMIDTSLFFAIPDQQRPVVSKELSVSPLDVGKIVKKMKRPQYTLQQPDILIPEIVKEQIIEEDQSEPVKGLVNQSSFFYIRKLNIPVIVSGYSKLIKSKVDFQKLIYMQKNPVKILERPKTQGIMHRKYFGTGIRHE</sequence>
<dbReference type="EMBL" id="CAXDID020000330">
    <property type="protein sequence ID" value="CAL6077769.1"/>
    <property type="molecule type" value="Genomic_DNA"/>
</dbReference>
<evidence type="ECO:0000313" key="3">
    <source>
        <dbReference type="Proteomes" id="UP001642409"/>
    </source>
</evidence>
<keyword evidence="3" id="KW-1185">Reference proteome</keyword>
<protein>
    <submittedName>
        <fullName evidence="2">Hypothetical_protein</fullName>
    </submittedName>
</protein>
<dbReference type="EMBL" id="CATOUU010000263">
    <property type="protein sequence ID" value="CAI9922805.1"/>
    <property type="molecule type" value="Genomic_DNA"/>
</dbReference>
<reference evidence="1" key="1">
    <citation type="submission" date="2023-06" db="EMBL/GenBank/DDBJ databases">
        <authorList>
            <person name="Kurt Z."/>
        </authorList>
    </citation>
    <scope>NUCLEOTIDE SEQUENCE</scope>
</reference>
<dbReference type="Proteomes" id="UP001642409">
    <property type="component" value="Unassembled WGS sequence"/>
</dbReference>
<name>A0AA86NMQ8_9EUKA</name>